<dbReference type="SFLD" id="SFLDF00408">
    <property type="entry name" value="Diphthamide_biosynthesis_famil"/>
    <property type="match status" value="1"/>
</dbReference>
<keyword evidence="10" id="KW-1185">Reference proteome</keyword>
<dbReference type="InterPro" id="IPR042263">
    <property type="entry name" value="DPH1/DPH2_1"/>
</dbReference>
<dbReference type="Pfam" id="PF01866">
    <property type="entry name" value="Diphthamide_syn"/>
    <property type="match status" value="1"/>
</dbReference>
<evidence type="ECO:0000256" key="4">
    <source>
        <dbReference type="ARBA" id="ARBA00022723"/>
    </source>
</evidence>
<comment type="pathway">
    <text evidence="2 7">Protein modification; peptidyl-diphthamide biosynthesis.</text>
</comment>
<accession>A0A109UWJ8</accession>
<dbReference type="SFLD" id="SFLDG01121">
    <property type="entry name" value="Diphthamide_biosynthesis"/>
    <property type="match status" value="1"/>
</dbReference>
<keyword evidence="5 7" id="KW-0408">Iron</keyword>
<dbReference type="InterPro" id="IPR042265">
    <property type="entry name" value="DPH1/DPH2_3"/>
</dbReference>
<evidence type="ECO:0000256" key="7">
    <source>
        <dbReference type="RuleBase" id="RU364133"/>
    </source>
</evidence>
<dbReference type="AlphaFoldDB" id="A0A109UWJ8"/>
<evidence type="ECO:0000256" key="2">
    <source>
        <dbReference type="ARBA" id="ARBA00005156"/>
    </source>
</evidence>
<dbReference type="FunFam" id="3.40.50.11860:FF:000001">
    <property type="entry name" value="2-(3-amino-3-carboxypropyl)histidine synthase subunit 2"/>
    <property type="match status" value="1"/>
</dbReference>
<dbReference type="Proteomes" id="UP000243052">
    <property type="component" value="Chromosome iii"/>
</dbReference>
<organism evidence="9 10">
    <name type="scientific">Eremothecium sinecaudum</name>
    <dbReference type="NCBI Taxonomy" id="45286"/>
    <lineage>
        <taxon>Eukaryota</taxon>
        <taxon>Fungi</taxon>
        <taxon>Dikarya</taxon>
        <taxon>Ascomycota</taxon>
        <taxon>Saccharomycotina</taxon>
        <taxon>Saccharomycetes</taxon>
        <taxon>Saccharomycetales</taxon>
        <taxon>Saccharomycetaceae</taxon>
        <taxon>Eremothecium</taxon>
    </lineage>
</organism>
<comment type="similarity">
    <text evidence="3 7">Belongs to the DPH1/DPH2 family. DPH2 subfamily.</text>
</comment>
<dbReference type="NCBIfam" id="TIGR00272">
    <property type="entry name" value="DPH2"/>
    <property type="match status" value="1"/>
</dbReference>
<dbReference type="Gene3D" id="3.40.50.11860">
    <property type="entry name" value="Diphthamide synthesis DPH1/DPH2 domain 3"/>
    <property type="match status" value="1"/>
</dbReference>
<dbReference type="GO" id="GO:0017183">
    <property type="term" value="P:protein histidyl modification to diphthamide"/>
    <property type="evidence" value="ECO:0007669"/>
    <property type="project" value="UniProtKB-UniPathway"/>
</dbReference>
<dbReference type="SFLD" id="SFLDS00032">
    <property type="entry name" value="Radical_SAM_3-amino-3-carboxyp"/>
    <property type="match status" value="1"/>
</dbReference>
<keyword evidence="7" id="KW-0963">Cytoplasm</keyword>
<dbReference type="RefSeq" id="XP_017986902.1">
    <property type="nucleotide sequence ID" value="XM_018131210.1"/>
</dbReference>
<gene>
    <name evidence="9" type="ORF">AW171_hschr31768</name>
</gene>
<name>A0A109UWJ8_9SACH</name>
<evidence type="ECO:0000256" key="1">
    <source>
        <dbReference type="ARBA" id="ARBA00001966"/>
    </source>
</evidence>
<evidence type="ECO:0000256" key="5">
    <source>
        <dbReference type="ARBA" id="ARBA00023004"/>
    </source>
</evidence>
<keyword evidence="4 7" id="KW-0479">Metal-binding</keyword>
<keyword evidence="6 7" id="KW-0411">Iron-sulfur</keyword>
<proteinExistence type="inferred from homology"/>
<dbReference type="GO" id="GO:0090560">
    <property type="term" value="F:2-(3-amino-3-carboxypropyl)histidine synthase activity"/>
    <property type="evidence" value="ECO:0007669"/>
    <property type="project" value="InterPro"/>
</dbReference>
<dbReference type="OrthoDB" id="449241at2759"/>
<feature type="compositionally biased region" description="Polar residues" evidence="8">
    <location>
        <begin position="457"/>
        <end position="470"/>
    </location>
</feature>
<dbReference type="Gene3D" id="3.40.50.11840">
    <property type="entry name" value="Diphthamide synthesis DPH1/DPH2 domain 1"/>
    <property type="match status" value="1"/>
</dbReference>
<dbReference type="GO" id="GO:0051536">
    <property type="term" value="F:iron-sulfur cluster binding"/>
    <property type="evidence" value="ECO:0007669"/>
    <property type="project" value="UniProtKB-KW"/>
</dbReference>
<evidence type="ECO:0000313" key="9">
    <source>
        <dbReference type="EMBL" id="AMD19906.1"/>
    </source>
</evidence>
<dbReference type="InterPro" id="IPR010014">
    <property type="entry name" value="DHP2"/>
</dbReference>
<evidence type="ECO:0000313" key="10">
    <source>
        <dbReference type="Proteomes" id="UP000243052"/>
    </source>
</evidence>
<dbReference type="PANTHER" id="PTHR10762:SF2">
    <property type="entry name" value="2-(3-AMINO-3-CARBOXYPROPYL)HISTIDINE SYNTHASE SUBUNIT 2"/>
    <property type="match status" value="1"/>
</dbReference>
<dbReference type="UniPathway" id="UPA00559"/>
<dbReference type="PANTHER" id="PTHR10762">
    <property type="entry name" value="DIPHTHAMIDE BIOSYNTHESIS PROTEIN"/>
    <property type="match status" value="1"/>
</dbReference>
<reference evidence="9 10" key="1">
    <citation type="submission" date="2016-01" db="EMBL/GenBank/DDBJ databases">
        <title>Genome sequence of the yeast Holleya sinecauda.</title>
        <authorList>
            <person name="Dietrich F.S."/>
        </authorList>
    </citation>
    <scope>NUCLEOTIDE SEQUENCE [LARGE SCALE GENOMIC DNA]</scope>
    <source>
        <strain evidence="9 10">ATCC 58844</strain>
    </source>
</reference>
<comment type="subcellular location">
    <subcellularLocation>
        <location evidence="7">Cytoplasm</location>
    </subcellularLocation>
</comment>
<comment type="function">
    <text evidence="7">Required for the first step of diphthamide biosynthesis, a post-translational modification of histidine which occurs in elongation factor 2. DPH1 and DPH2 transfer a 3-amino-3-carboxypropyl (ACP) group from S-adenosyl-L-methionine (SAM) to a histidine residue, the reaction is assisted by a reduction system comprising DPH3 and a NADH-dependent reductase. Facilitates the reduction of the catalytic iron-sulfur cluster found in the DPH1 subunit.</text>
</comment>
<feature type="region of interest" description="Disordered" evidence="8">
    <location>
        <begin position="457"/>
        <end position="476"/>
    </location>
</feature>
<protein>
    <recommendedName>
        <fullName evidence="7">2-(3-amino-3-carboxypropyl)histidine synthase subunit 2</fullName>
    </recommendedName>
</protein>
<comment type="cofactor">
    <cofactor evidence="1">
        <name>[4Fe-4S] cluster</name>
        <dbReference type="ChEBI" id="CHEBI:49883"/>
    </cofactor>
</comment>
<dbReference type="GO" id="GO:0046872">
    <property type="term" value="F:metal ion binding"/>
    <property type="evidence" value="ECO:0007669"/>
    <property type="project" value="UniProtKB-KW"/>
</dbReference>
<evidence type="ECO:0000256" key="8">
    <source>
        <dbReference type="SAM" id="MobiDB-lite"/>
    </source>
</evidence>
<dbReference type="EMBL" id="CP014243">
    <property type="protein sequence ID" value="AMD19906.1"/>
    <property type="molecule type" value="Genomic_DNA"/>
</dbReference>
<dbReference type="InterPro" id="IPR016435">
    <property type="entry name" value="DPH1/DPH2"/>
</dbReference>
<sequence length="580" mass="64375">MSEAVLVPPALSTHQEEEEFTYQRVEASLYNRSSYLGPTDNATDNEIKAKLSSYYAVPELIEFFKLHPEYKKITLQFPDHLVLDSSIIAQLLQDALVDKECLTTTDGSDKSTENSSCQCKVATQCEKGSTGKHSRQIWVLADTSYSLCCVDEVAAEHVGADIVVHFGDACLNAVQKLPVVYSFGIPYANLSAIVEQFRLTYPEKDSAVCLMADTPYSYHLRSLFEQLKSKGYVNLLYSDIDESAIYEAATVVGHEVNTSGVKNIASWANRSIYADESAEIESTGDELAADYDLFHITVPQDPRWLFLTTKFKSVTVYDPSNNSIIEGQVPSLMRRYRYMHVARTATTIGILINTLSLRNTTKLMDTLVKLIKDNGKKHYMFVVGKPNVAKLANFETIDVWCILGCSQSGIILDQNNEYYKPIITPYELTLALSPELSWSNNWVADFENVIKNIQAAEQDSPVQETSSQSDLQDESDAPEFDVVTGNLVSNSRPLRNIHHLGLEAPLPAVKGSDSSELVKKFSGSLAIKNTISTSAAQLQSRTWSGLGSDYQDDNYDQSGASLEEGIAGVARGYYHEKPKE</sequence>
<dbReference type="GO" id="GO:0005737">
    <property type="term" value="C:cytoplasm"/>
    <property type="evidence" value="ECO:0007669"/>
    <property type="project" value="UniProtKB-SubCell"/>
</dbReference>
<evidence type="ECO:0000256" key="3">
    <source>
        <dbReference type="ARBA" id="ARBA00006179"/>
    </source>
</evidence>
<dbReference type="GeneID" id="28723132"/>
<dbReference type="NCBIfam" id="TIGR00322">
    <property type="entry name" value="diphth2_R"/>
    <property type="match status" value="1"/>
</dbReference>
<dbReference type="STRING" id="45286.A0A109UWJ8"/>
<evidence type="ECO:0000256" key="6">
    <source>
        <dbReference type="ARBA" id="ARBA00023014"/>
    </source>
</evidence>